<evidence type="ECO:0000313" key="1">
    <source>
        <dbReference type="EMBL" id="MCI40473.1"/>
    </source>
</evidence>
<proteinExistence type="predicted"/>
<reference evidence="1 2" key="1">
    <citation type="journal article" date="2018" name="Front. Plant Sci.">
        <title>Red Clover (Trifolium pratense) and Zigzag Clover (T. medium) - A Picture of Genomic Similarities and Differences.</title>
        <authorList>
            <person name="Dluhosova J."/>
            <person name="Istvanek J."/>
            <person name="Nedelnik J."/>
            <person name="Repkova J."/>
        </authorList>
    </citation>
    <scope>NUCLEOTIDE SEQUENCE [LARGE SCALE GENOMIC DNA]</scope>
    <source>
        <strain evidence="2">cv. 10/8</strain>
        <tissue evidence="1">Leaf</tissue>
    </source>
</reference>
<dbReference type="Proteomes" id="UP000265520">
    <property type="component" value="Unassembled WGS sequence"/>
</dbReference>
<keyword evidence="2" id="KW-1185">Reference proteome</keyword>
<evidence type="ECO:0000313" key="2">
    <source>
        <dbReference type="Proteomes" id="UP000265520"/>
    </source>
</evidence>
<organism evidence="1 2">
    <name type="scientific">Trifolium medium</name>
    <dbReference type="NCBI Taxonomy" id="97028"/>
    <lineage>
        <taxon>Eukaryota</taxon>
        <taxon>Viridiplantae</taxon>
        <taxon>Streptophyta</taxon>
        <taxon>Embryophyta</taxon>
        <taxon>Tracheophyta</taxon>
        <taxon>Spermatophyta</taxon>
        <taxon>Magnoliopsida</taxon>
        <taxon>eudicotyledons</taxon>
        <taxon>Gunneridae</taxon>
        <taxon>Pentapetalae</taxon>
        <taxon>rosids</taxon>
        <taxon>fabids</taxon>
        <taxon>Fabales</taxon>
        <taxon>Fabaceae</taxon>
        <taxon>Papilionoideae</taxon>
        <taxon>50 kb inversion clade</taxon>
        <taxon>NPAAA clade</taxon>
        <taxon>Hologalegina</taxon>
        <taxon>IRL clade</taxon>
        <taxon>Trifolieae</taxon>
        <taxon>Trifolium</taxon>
    </lineage>
</organism>
<accession>A0A392RV30</accession>
<dbReference type="EMBL" id="LXQA010280102">
    <property type="protein sequence ID" value="MCI40473.1"/>
    <property type="molecule type" value="Genomic_DNA"/>
</dbReference>
<dbReference type="AlphaFoldDB" id="A0A392RV30"/>
<sequence>MVSSGLRPFHWTRIIRVGGSVEESHLEAKIAKGVTSGWLLTEVGGRVGVVVSTGPWWGLSKEQWNTG</sequence>
<comment type="caution">
    <text evidence="1">The sequence shown here is derived from an EMBL/GenBank/DDBJ whole genome shotgun (WGS) entry which is preliminary data.</text>
</comment>
<name>A0A392RV30_9FABA</name>
<protein>
    <submittedName>
        <fullName evidence="1">Uncharacterized protein</fullName>
    </submittedName>
</protein>